<feature type="transmembrane region" description="Helical" evidence="5">
    <location>
        <begin position="21"/>
        <end position="40"/>
    </location>
</feature>
<feature type="transmembrane region" description="Helical" evidence="5">
    <location>
        <begin position="160"/>
        <end position="183"/>
    </location>
</feature>
<feature type="transmembrane region" description="Helical" evidence="5">
    <location>
        <begin position="87"/>
        <end position="107"/>
    </location>
</feature>
<dbReference type="AlphaFoldDB" id="F2UAU2"/>
<evidence type="ECO:0000256" key="5">
    <source>
        <dbReference type="SAM" id="Phobius"/>
    </source>
</evidence>
<evidence type="ECO:0000256" key="1">
    <source>
        <dbReference type="ARBA" id="ARBA00004141"/>
    </source>
</evidence>
<dbReference type="GeneID" id="16074369"/>
<keyword evidence="2 5" id="KW-0812">Transmembrane</keyword>
<comment type="subcellular location">
    <subcellularLocation>
        <location evidence="1">Membrane</location>
        <topology evidence="1">Multi-pass membrane protein</topology>
    </subcellularLocation>
</comment>
<evidence type="ECO:0000256" key="2">
    <source>
        <dbReference type="ARBA" id="ARBA00022692"/>
    </source>
</evidence>
<proteinExistence type="predicted"/>
<protein>
    <submittedName>
        <fullName evidence="6">Uncharacterized protein</fullName>
    </submittedName>
</protein>
<reference evidence="6" key="1">
    <citation type="submission" date="2009-08" db="EMBL/GenBank/DDBJ databases">
        <title>Annotation of Salpingoeca rosetta.</title>
        <authorList>
            <consortium name="The Broad Institute Genome Sequencing Platform"/>
            <person name="Russ C."/>
            <person name="Cuomo C."/>
            <person name="Burger G."/>
            <person name="Gray M.W."/>
            <person name="Holland P.W.H."/>
            <person name="King N."/>
            <person name="Lang F.B.F."/>
            <person name="Roger A.J."/>
            <person name="Ruiz-Trillo I."/>
            <person name="Young S.K."/>
            <person name="Zeng Q."/>
            <person name="Gargeya S."/>
            <person name="Alvarado L."/>
            <person name="Berlin A."/>
            <person name="Chapman S.B."/>
            <person name="Chen Z."/>
            <person name="Freedman E."/>
            <person name="Gellesch M."/>
            <person name="Goldberg J."/>
            <person name="Griggs A."/>
            <person name="Gujja S."/>
            <person name="Heilman E."/>
            <person name="Heiman D."/>
            <person name="Howarth C."/>
            <person name="Mehta T."/>
            <person name="Neiman D."/>
            <person name="Pearson M."/>
            <person name="Roberts A."/>
            <person name="Saif S."/>
            <person name="Shea T."/>
            <person name="Shenoy N."/>
            <person name="Sisk P."/>
            <person name="Stolte C."/>
            <person name="Sykes S."/>
            <person name="White J."/>
            <person name="Yandava C."/>
            <person name="Haas B."/>
            <person name="Nusbaum C."/>
            <person name="Birren B."/>
        </authorList>
    </citation>
    <scope>NUCLEOTIDE SEQUENCE [LARGE SCALE GENOMIC DNA]</scope>
    <source>
        <strain evidence="6">ATCC 50818</strain>
    </source>
</reference>
<gene>
    <name evidence="6" type="ORF">PTSG_05212</name>
</gene>
<dbReference type="EMBL" id="GL832966">
    <property type="protein sequence ID" value="EGD73508.1"/>
    <property type="molecule type" value="Genomic_DNA"/>
</dbReference>
<dbReference type="GO" id="GO:0016020">
    <property type="term" value="C:membrane"/>
    <property type="evidence" value="ECO:0007669"/>
    <property type="project" value="UniProtKB-SubCell"/>
</dbReference>
<feature type="transmembrane region" description="Helical" evidence="5">
    <location>
        <begin position="119"/>
        <end position="140"/>
    </location>
</feature>
<evidence type="ECO:0000256" key="4">
    <source>
        <dbReference type="ARBA" id="ARBA00023136"/>
    </source>
</evidence>
<dbReference type="InterPro" id="IPR019372">
    <property type="entry name" value="LHFPL"/>
</dbReference>
<name>F2UAU2_SALR5</name>
<keyword evidence="4 5" id="KW-0472">Membrane</keyword>
<keyword evidence="3 5" id="KW-1133">Transmembrane helix</keyword>
<sequence length="191" mass="20517">MASYRPSKSGSDLCLHIVYSFFLLLTAVLGTVAIASPFWLTTPSGLTGTSQAIGIVSFCSDKNDLDTCERYGDSPKDIPIEYWRGTAGLFVFAMMVTWLCFIFSLFTCCACQGLTRPQIGLLFLSAICVVIALFLFGAGLKDAGFCGSTKRFDRGDCDLGYSGGLGVATFVFLIISATISIFVKPAEDQIA</sequence>
<keyword evidence="7" id="KW-1185">Reference proteome</keyword>
<evidence type="ECO:0000313" key="6">
    <source>
        <dbReference type="EMBL" id="EGD73508.1"/>
    </source>
</evidence>
<dbReference type="FunCoup" id="F2UAU2">
    <property type="interactions" value="136"/>
</dbReference>
<dbReference type="PANTHER" id="PTHR12489">
    <property type="entry name" value="LIPOMA HMGIC FUSION PARTNER-LIKE PROTEIN"/>
    <property type="match status" value="1"/>
</dbReference>
<dbReference type="OMA" id="PINNWRI"/>
<evidence type="ECO:0000256" key="3">
    <source>
        <dbReference type="ARBA" id="ARBA00022989"/>
    </source>
</evidence>
<evidence type="ECO:0000313" key="7">
    <source>
        <dbReference type="Proteomes" id="UP000007799"/>
    </source>
</evidence>
<dbReference type="KEGG" id="sre:PTSG_05212"/>
<dbReference type="PANTHER" id="PTHR12489:SF1">
    <property type="entry name" value="LP10272P"/>
    <property type="match status" value="1"/>
</dbReference>
<dbReference type="InParanoid" id="F2UAU2"/>
<dbReference type="Proteomes" id="UP000007799">
    <property type="component" value="Unassembled WGS sequence"/>
</dbReference>
<dbReference type="RefSeq" id="XP_004993790.1">
    <property type="nucleotide sequence ID" value="XM_004993733.1"/>
</dbReference>
<dbReference type="Pfam" id="PF10242">
    <property type="entry name" value="L_HMGIC_fpl"/>
    <property type="match status" value="1"/>
</dbReference>
<accession>F2UAU2</accession>
<organism evidence="7">
    <name type="scientific">Salpingoeca rosetta (strain ATCC 50818 / BSB-021)</name>
    <dbReference type="NCBI Taxonomy" id="946362"/>
    <lineage>
        <taxon>Eukaryota</taxon>
        <taxon>Choanoflagellata</taxon>
        <taxon>Craspedida</taxon>
        <taxon>Salpingoecidae</taxon>
        <taxon>Salpingoeca</taxon>
    </lineage>
</organism>
<dbReference type="Gene3D" id="1.20.140.150">
    <property type="match status" value="1"/>
</dbReference>